<evidence type="ECO:0000313" key="3">
    <source>
        <dbReference type="EMBL" id="OGZ95410.1"/>
    </source>
</evidence>
<proteinExistence type="predicted"/>
<evidence type="ECO:0000256" key="1">
    <source>
        <dbReference type="SAM" id="Phobius"/>
    </source>
</evidence>
<evidence type="ECO:0000313" key="4">
    <source>
        <dbReference type="Proteomes" id="UP000178574"/>
    </source>
</evidence>
<dbReference type="AlphaFoldDB" id="A0A1G2KAA7"/>
<reference evidence="3 4" key="1">
    <citation type="journal article" date="2016" name="Nat. Commun.">
        <title>Thousands of microbial genomes shed light on interconnected biogeochemical processes in an aquifer system.</title>
        <authorList>
            <person name="Anantharaman K."/>
            <person name="Brown C.T."/>
            <person name="Hug L.A."/>
            <person name="Sharon I."/>
            <person name="Castelle C.J."/>
            <person name="Probst A.J."/>
            <person name="Thomas B.C."/>
            <person name="Singh A."/>
            <person name="Wilkins M.J."/>
            <person name="Karaoz U."/>
            <person name="Brodie E.L."/>
            <person name="Williams K.H."/>
            <person name="Hubbard S.S."/>
            <person name="Banfield J.F."/>
        </authorList>
    </citation>
    <scope>NUCLEOTIDE SEQUENCE [LARGE SCALE GENOMIC DNA]</scope>
</reference>
<dbReference type="InterPro" id="IPR052159">
    <property type="entry name" value="Competence_DNA_uptake"/>
</dbReference>
<gene>
    <name evidence="3" type="ORF">A2847_01470</name>
</gene>
<dbReference type="InterPro" id="IPR001279">
    <property type="entry name" value="Metallo-B-lactamas"/>
</dbReference>
<dbReference type="Pfam" id="PF00753">
    <property type="entry name" value="Lactamase_B"/>
    <property type="match status" value="1"/>
</dbReference>
<dbReference type="PANTHER" id="PTHR30619:SF1">
    <property type="entry name" value="RECOMBINATION PROTEIN 2"/>
    <property type="match status" value="1"/>
</dbReference>
<feature type="domain" description="Metallo-beta-lactamase" evidence="2">
    <location>
        <begin position="45"/>
        <end position="244"/>
    </location>
</feature>
<sequence>MFYESHRYKKIILLVLAALVAIIWYGVFIYEKKRDPQIIFFDVGQGDAVFIELPNGNQMLVDGGPGDSVFAKLGREMPPWDRSIDVLVLTHPHADHLSGLIEVINRYHIGMIVDAGAEYASSEASEWRRTIEKNNIPVVPLLAGDRVVLGGEAFFDVFVPFKNLSGSSPSNIHDASVAGRFSIKGASVLLMGDAEEKIEYRLVFFGYPLDADILKAGHHGSRTSTSEAFLRSVSPRAVVISSGRGNRYGHPHQEVIDRIHSYGATILRTDELGDIRMKFTGQEFAAE</sequence>
<dbReference type="PANTHER" id="PTHR30619">
    <property type="entry name" value="DNA INTERNALIZATION/COMPETENCE PROTEIN COMEC/REC2"/>
    <property type="match status" value="1"/>
</dbReference>
<keyword evidence="1" id="KW-0472">Membrane</keyword>
<dbReference type="InterPro" id="IPR035681">
    <property type="entry name" value="ComA-like_MBL"/>
</dbReference>
<organism evidence="3 4">
    <name type="scientific">Candidatus Sungbacteria bacterium RIFCSPHIGHO2_01_FULL_50_25</name>
    <dbReference type="NCBI Taxonomy" id="1802265"/>
    <lineage>
        <taxon>Bacteria</taxon>
        <taxon>Candidatus Sungiibacteriota</taxon>
    </lineage>
</organism>
<protein>
    <recommendedName>
        <fullName evidence="2">Metallo-beta-lactamase domain-containing protein</fullName>
    </recommendedName>
</protein>
<dbReference type="SUPFAM" id="SSF56281">
    <property type="entry name" value="Metallo-hydrolase/oxidoreductase"/>
    <property type="match status" value="1"/>
</dbReference>
<dbReference type="Gene3D" id="3.60.15.10">
    <property type="entry name" value="Ribonuclease Z/Hydroxyacylglutathione hydrolase-like"/>
    <property type="match status" value="1"/>
</dbReference>
<feature type="transmembrane region" description="Helical" evidence="1">
    <location>
        <begin position="12"/>
        <end position="30"/>
    </location>
</feature>
<keyword evidence="1" id="KW-1133">Transmembrane helix</keyword>
<dbReference type="CDD" id="cd07731">
    <property type="entry name" value="ComA-like_MBL-fold"/>
    <property type="match status" value="1"/>
</dbReference>
<dbReference type="SMART" id="SM00849">
    <property type="entry name" value="Lactamase_B"/>
    <property type="match status" value="1"/>
</dbReference>
<dbReference type="EMBL" id="MHQD01000034">
    <property type="protein sequence ID" value="OGZ95410.1"/>
    <property type="molecule type" value="Genomic_DNA"/>
</dbReference>
<name>A0A1G2KAA7_9BACT</name>
<dbReference type="InterPro" id="IPR036866">
    <property type="entry name" value="RibonucZ/Hydroxyglut_hydro"/>
</dbReference>
<keyword evidence="1" id="KW-0812">Transmembrane</keyword>
<comment type="caution">
    <text evidence="3">The sequence shown here is derived from an EMBL/GenBank/DDBJ whole genome shotgun (WGS) entry which is preliminary data.</text>
</comment>
<accession>A0A1G2KAA7</accession>
<dbReference type="Proteomes" id="UP000178574">
    <property type="component" value="Unassembled WGS sequence"/>
</dbReference>
<evidence type="ECO:0000259" key="2">
    <source>
        <dbReference type="SMART" id="SM00849"/>
    </source>
</evidence>